<sequence length="111" mass="12743">MITGTLVPQWQYAQNLVPAPPDAGPPFEPYGRDAKDYAHRGRKFQDGRAADVELSDEERAFLDEDSPSEYFLTLGWARFLFHPSNHTSESWIRVRRDDIIAWHPGTLEVSQ</sequence>
<reference evidence="2 4" key="1">
    <citation type="journal article" date="2009" name="Int. J. Syst. Evol. Microbiol.">
        <title>Janibacter hoylei sp. nov., Bacillus isronensis sp. nov. and Bacillus aryabhattai sp. nov., isolated from cryotubes used for collecting air from the upper atmosphere.</title>
        <authorList>
            <person name="Shivaji S."/>
            <person name="Chaturvedi P."/>
            <person name="Begum Z."/>
            <person name="Pindi P.K."/>
            <person name="Manorama R."/>
            <person name="Padmanaban D.A."/>
            <person name="Shouche Y.S."/>
            <person name="Pawar S."/>
            <person name="Vaishampayan P."/>
            <person name="Dutt C.B."/>
            <person name="Datta G.N."/>
            <person name="Manchanda R.K."/>
            <person name="Rao U.R."/>
            <person name="Bhargava P.M."/>
            <person name="Narlikar J.V."/>
        </authorList>
    </citation>
    <scope>NUCLEOTIDE SEQUENCE [LARGE SCALE GENOMIC DNA]</scope>
    <source>
        <strain evidence="2 4">PVAS-1</strain>
    </source>
</reference>
<dbReference type="AlphaFoldDB" id="K1E4U9"/>
<dbReference type="Proteomes" id="UP000004474">
    <property type="component" value="Unassembled WGS sequence"/>
</dbReference>
<organism evidence="1 3">
    <name type="scientific">Janibacter hoylei PVAS-1</name>
    <dbReference type="NCBI Taxonomy" id="1210046"/>
    <lineage>
        <taxon>Bacteria</taxon>
        <taxon>Bacillati</taxon>
        <taxon>Actinomycetota</taxon>
        <taxon>Actinomycetes</taxon>
        <taxon>Micrococcales</taxon>
        <taxon>Intrasporangiaceae</taxon>
        <taxon>Janibacter</taxon>
    </lineage>
</organism>
<reference evidence="2" key="3">
    <citation type="submission" date="2017-11" db="EMBL/GenBank/DDBJ databases">
        <authorList>
            <person name="Seuylemezian A."/>
            <person name="Cooper K."/>
            <person name="Vaishampayan P."/>
        </authorList>
    </citation>
    <scope>NUCLEOTIDE SEQUENCE</scope>
    <source>
        <strain evidence="2">PVAS-1</strain>
    </source>
</reference>
<evidence type="ECO:0000313" key="1">
    <source>
        <dbReference type="EMBL" id="EKA60397.1"/>
    </source>
</evidence>
<dbReference type="EMBL" id="ALWX01000060">
    <property type="protein sequence ID" value="EKA60397.1"/>
    <property type="molecule type" value="Genomic_DNA"/>
</dbReference>
<comment type="caution">
    <text evidence="1">The sequence shown here is derived from an EMBL/GenBank/DDBJ whole genome shotgun (WGS) entry which is preliminary data.</text>
</comment>
<evidence type="ECO:0000313" key="4">
    <source>
        <dbReference type="Proteomes" id="UP000288711"/>
    </source>
</evidence>
<evidence type="ECO:0000313" key="2">
    <source>
        <dbReference type="EMBL" id="RWU84232.1"/>
    </source>
</evidence>
<keyword evidence="4" id="KW-1185">Reference proteome</keyword>
<accession>K1E4U9</accession>
<name>K1E4U9_9MICO</name>
<proteinExistence type="predicted"/>
<dbReference type="Proteomes" id="UP000288711">
    <property type="component" value="Unassembled WGS sequence"/>
</dbReference>
<dbReference type="EMBL" id="PIPF01000005">
    <property type="protein sequence ID" value="RWU84232.1"/>
    <property type="molecule type" value="Genomic_DNA"/>
</dbReference>
<reference evidence="1 3" key="2">
    <citation type="journal article" date="2012" name="J. Bacteriol.">
        <title>Genome Sequence of Janibacter hoylei MTCC8307, Isolated from the Stratospheric Air.</title>
        <authorList>
            <person name="Pawar S.P."/>
            <person name="Dhotre D.P."/>
            <person name="Shetty S.A."/>
            <person name="Chowdhury S.P."/>
            <person name="Chaudhari B.L."/>
            <person name="Shouche Y.S."/>
        </authorList>
    </citation>
    <scope>NUCLEOTIDE SEQUENCE [LARGE SCALE GENOMIC DNA]</scope>
    <source>
        <strain evidence="1 3">PVAS-1</strain>
    </source>
</reference>
<protein>
    <submittedName>
        <fullName evidence="1">Uncharacterized protein</fullName>
    </submittedName>
</protein>
<dbReference type="STRING" id="1210046.B277_12974"/>
<gene>
    <name evidence="1" type="ORF">B277_12974</name>
    <name evidence="2" type="ORF">CWN80_05230</name>
</gene>
<evidence type="ECO:0000313" key="3">
    <source>
        <dbReference type="Proteomes" id="UP000004474"/>
    </source>
</evidence>